<keyword evidence="1" id="KW-1185">Reference proteome</keyword>
<dbReference type="WBParaSite" id="nRc.2.0.1.t41297-RA">
    <property type="protein sequence ID" value="nRc.2.0.1.t41297-RA"/>
    <property type="gene ID" value="nRc.2.0.1.g41297"/>
</dbReference>
<name>A0A915KQX7_ROMCU</name>
<dbReference type="AlphaFoldDB" id="A0A915KQX7"/>
<reference evidence="2" key="1">
    <citation type="submission" date="2022-11" db="UniProtKB">
        <authorList>
            <consortium name="WormBaseParasite"/>
        </authorList>
    </citation>
    <scope>IDENTIFICATION</scope>
</reference>
<accession>A0A915KQX7</accession>
<organism evidence="1 2">
    <name type="scientific">Romanomermis culicivorax</name>
    <name type="common">Nematode worm</name>
    <dbReference type="NCBI Taxonomy" id="13658"/>
    <lineage>
        <taxon>Eukaryota</taxon>
        <taxon>Metazoa</taxon>
        <taxon>Ecdysozoa</taxon>
        <taxon>Nematoda</taxon>
        <taxon>Enoplea</taxon>
        <taxon>Dorylaimia</taxon>
        <taxon>Mermithida</taxon>
        <taxon>Mermithoidea</taxon>
        <taxon>Mermithidae</taxon>
        <taxon>Romanomermis</taxon>
    </lineage>
</organism>
<sequence>MMLMSSLTARNVSPKALAPSVGKLVAAADGCFWAIADSVRAPVVIIDARRMAFTAGDEGLPSNRILSMDVAQIVPLAMNSRAHRATSCPNIHNAAGAKSTTLAAISASTSNSSLSSANGRCRYFSAKSIDQMARIVLVTDDESVNEKSLKSGT</sequence>
<dbReference type="Proteomes" id="UP000887565">
    <property type="component" value="Unplaced"/>
</dbReference>
<proteinExistence type="predicted"/>
<protein>
    <submittedName>
        <fullName evidence="2">Uncharacterized protein</fullName>
    </submittedName>
</protein>
<evidence type="ECO:0000313" key="1">
    <source>
        <dbReference type="Proteomes" id="UP000887565"/>
    </source>
</evidence>
<evidence type="ECO:0000313" key="2">
    <source>
        <dbReference type="WBParaSite" id="nRc.2.0.1.t41297-RA"/>
    </source>
</evidence>